<reference evidence="1" key="3">
    <citation type="submission" date="2025-09" db="UniProtKB">
        <authorList>
            <consortium name="Ensembl"/>
        </authorList>
    </citation>
    <scope>IDENTIFICATION</scope>
</reference>
<gene>
    <name evidence="1" type="primary">zmp:0000000930</name>
</gene>
<accession>A0A667YPY0</accession>
<dbReference type="PANTHER" id="PTHR15143">
    <property type="entry name" value="TELETHONIN"/>
    <property type="match status" value="1"/>
</dbReference>
<dbReference type="GO" id="GO:0030240">
    <property type="term" value="P:skeletal muscle thin filament assembly"/>
    <property type="evidence" value="ECO:0007669"/>
    <property type="project" value="TreeGrafter"/>
</dbReference>
<protein>
    <submittedName>
        <fullName evidence="1">Telethonin-like</fullName>
    </submittedName>
</protein>
<dbReference type="GO" id="GO:0035995">
    <property type="term" value="P:detection of muscle stretch"/>
    <property type="evidence" value="ECO:0007669"/>
    <property type="project" value="TreeGrafter"/>
</dbReference>
<dbReference type="GeneTree" id="ENSGT00390000012014"/>
<dbReference type="GO" id="GO:0048769">
    <property type="term" value="P:sarcomerogenesis"/>
    <property type="evidence" value="ECO:0007669"/>
    <property type="project" value="TreeGrafter"/>
</dbReference>
<dbReference type="PANTHER" id="PTHR15143:SF0">
    <property type="entry name" value="TELETHONIN"/>
    <property type="match status" value="1"/>
</dbReference>
<name>A0A667YPY0_9TELE</name>
<dbReference type="AlphaFoldDB" id="A0A667YPY0"/>
<keyword evidence="2" id="KW-1185">Reference proteome</keyword>
<dbReference type="GO" id="GO:0030018">
    <property type="term" value="C:Z disc"/>
    <property type="evidence" value="ECO:0007669"/>
    <property type="project" value="TreeGrafter"/>
</dbReference>
<dbReference type="GO" id="GO:0031432">
    <property type="term" value="F:titin binding"/>
    <property type="evidence" value="ECO:0007669"/>
    <property type="project" value="TreeGrafter"/>
</dbReference>
<evidence type="ECO:0000313" key="1">
    <source>
        <dbReference type="Ensembl" id="ENSMMDP00005025944.1"/>
    </source>
</evidence>
<dbReference type="GO" id="GO:0055003">
    <property type="term" value="P:cardiac myofibril assembly"/>
    <property type="evidence" value="ECO:0007669"/>
    <property type="project" value="TreeGrafter"/>
</dbReference>
<dbReference type="GO" id="GO:0070080">
    <property type="term" value="F:titin Z domain binding"/>
    <property type="evidence" value="ECO:0007669"/>
    <property type="project" value="TreeGrafter"/>
</dbReference>
<dbReference type="Pfam" id="PF09470">
    <property type="entry name" value="Telethonin"/>
    <property type="match status" value="1"/>
</dbReference>
<dbReference type="GO" id="GO:0030674">
    <property type="term" value="F:protein-macromolecule adaptor activity"/>
    <property type="evidence" value="ECO:0007669"/>
    <property type="project" value="TreeGrafter"/>
</dbReference>
<dbReference type="InterPro" id="IPR023111">
    <property type="entry name" value="Titin-like_dom_sf"/>
</dbReference>
<dbReference type="GO" id="GO:0008307">
    <property type="term" value="F:structural constituent of muscle"/>
    <property type="evidence" value="ECO:0007669"/>
    <property type="project" value="TreeGrafter"/>
</dbReference>
<evidence type="ECO:0000313" key="2">
    <source>
        <dbReference type="Proteomes" id="UP000472263"/>
    </source>
</evidence>
<reference evidence="1" key="1">
    <citation type="submission" date="2019-06" db="EMBL/GenBank/DDBJ databases">
        <authorList>
            <consortium name="Wellcome Sanger Institute Data Sharing"/>
        </authorList>
    </citation>
    <scope>NUCLEOTIDE SEQUENCE [LARGE SCALE GENOMIC DNA]</scope>
</reference>
<proteinExistence type="predicted"/>
<dbReference type="Proteomes" id="UP000472263">
    <property type="component" value="Chromosome 16"/>
</dbReference>
<dbReference type="GO" id="GO:0055008">
    <property type="term" value="P:cardiac muscle tissue morphogenesis"/>
    <property type="evidence" value="ECO:0007669"/>
    <property type="project" value="TreeGrafter"/>
</dbReference>
<dbReference type="InterPro" id="IPR015667">
    <property type="entry name" value="Telethonin"/>
</dbReference>
<dbReference type="InParanoid" id="A0A667YPY0"/>
<dbReference type="Ensembl" id="ENSMMDT00005026488.1">
    <property type="protein sequence ID" value="ENSMMDP00005025944.1"/>
    <property type="gene ID" value="ENSMMDG00005012428.1"/>
</dbReference>
<sequence>SVYTHKHTGGCYLVNSHCDLQEEDQWRRETYEAAWLNLVMETRPQLTLLEKDVTRRESYEQQQVVHFLVQRSPSQILRLGIQGGAMMEHQLPLRTPHRSKAGSPWDPHQTRAIAECSQDWGPVKLDKETSGGHVDKQEVTATTTDLPKLTKPIRVNFRASSLMSSPRETSHRVPMRE</sequence>
<reference evidence="1" key="2">
    <citation type="submission" date="2025-08" db="UniProtKB">
        <authorList>
            <consortium name="Ensembl"/>
        </authorList>
    </citation>
    <scope>IDENTIFICATION</scope>
</reference>
<dbReference type="Gene3D" id="2.20.160.10">
    <property type="entry name" value="titin domain like"/>
    <property type="match status" value="1"/>
</dbReference>
<organism evidence="1 2">
    <name type="scientific">Myripristis murdjan</name>
    <name type="common">pinecone soldierfish</name>
    <dbReference type="NCBI Taxonomy" id="586833"/>
    <lineage>
        <taxon>Eukaryota</taxon>
        <taxon>Metazoa</taxon>
        <taxon>Chordata</taxon>
        <taxon>Craniata</taxon>
        <taxon>Vertebrata</taxon>
        <taxon>Euteleostomi</taxon>
        <taxon>Actinopterygii</taxon>
        <taxon>Neopterygii</taxon>
        <taxon>Teleostei</taxon>
        <taxon>Neoteleostei</taxon>
        <taxon>Acanthomorphata</taxon>
        <taxon>Holocentriformes</taxon>
        <taxon>Holocentridae</taxon>
        <taxon>Myripristis</taxon>
    </lineage>
</organism>
<dbReference type="GO" id="GO:0030241">
    <property type="term" value="P:skeletal muscle myosin thick filament assembly"/>
    <property type="evidence" value="ECO:0007669"/>
    <property type="project" value="TreeGrafter"/>
</dbReference>
<dbReference type="GO" id="GO:0003009">
    <property type="term" value="P:skeletal muscle contraction"/>
    <property type="evidence" value="ECO:0007669"/>
    <property type="project" value="TreeGrafter"/>
</dbReference>
<dbReference type="GO" id="GO:0060048">
    <property type="term" value="P:cardiac muscle contraction"/>
    <property type="evidence" value="ECO:0007669"/>
    <property type="project" value="TreeGrafter"/>
</dbReference>